<evidence type="ECO:0000259" key="5">
    <source>
        <dbReference type="PROSITE" id="PS50931"/>
    </source>
</evidence>
<dbReference type="PROSITE" id="PS50931">
    <property type="entry name" value="HTH_LYSR"/>
    <property type="match status" value="1"/>
</dbReference>
<protein>
    <submittedName>
        <fullName evidence="6">LysR family transcriptional regulator</fullName>
    </submittedName>
</protein>
<feature type="domain" description="HTH lysR-type" evidence="5">
    <location>
        <begin position="1"/>
        <end position="59"/>
    </location>
</feature>
<evidence type="ECO:0000256" key="3">
    <source>
        <dbReference type="ARBA" id="ARBA00023125"/>
    </source>
</evidence>
<dbReference type="PANTHER" id="PTHR30126">
    <property type="entry name" value="HTH-TYPE TRANSCRIPTIONAL REGULATOR"/>
    <property type="match status" value="1"/>
</dbReference>
<dbReference type="SUPFAM" id="SSF46785">
    <property type="entry name" value="Winged helix' DNA-binding domain"/>
    <property type="match status" value="1"/>
</dbReference>
<dbReference type="Pfam" id="PF03466">
    <property type="entry name" value="LysR_substrate"/>
    <property type="match status" value="1"/>
</dbReference>
<evidence type="ECO:0000256" key="2">
    <source>
        <dbReference type="ARBA" id="ARBA00023015"/>
    </source>
</evidence>
<comment type="similarity">
    <text evidence="1">Belongs to the LysR transcriptional regulatory family.</text>
</comment>
<dbReference type="AlphaFoldDB" id="A0AAE3T0M3"/>
<keyword evidence="2" id="KW-0805">Transcription regulation</keyword>
<accession>A0AAE3T0M3</accession>
<dbReference type="RefSeq" id="WP_271428342.1">
    <property type="nucleotide sequence ID" value="NZ_JAQIPB010000004.1"/>
</dbReference>
<keyword evidence="7" id="KW-1185">Reference proteome</keyword>
<evidence type="ECO:0000256" key="1">
    <source>
        <dbReference type="ARBA" id="ARBA00009437"/>
    </source>
</evidence>
<dbReference type="GO" id="GO:0003700">
    <property type="term" value="F:DNA-binding transcription factor activity"/>
    <property type="evidence" value="ECO:0007669"/>
    <property type="project" value="InterPro"/>
</dbReference>
<dbReference type="Gene3D" id="1.10.10.10">
    <property type="entry name" value="Winged helix-like DNA-binding domain superfamily/Winged helix DNA-binding domain"/>
    <property type="match status" value="1"/>
</dbReference>
<dbReference type="InterPro" id="IPR036388">
    <property type="entry name" value="WH-like_DNA-bd_sf"/>
</dbReference>
<dbReference type="InterPro" id="IPR000847">
    <property type="entry name" value="LysR_HTH_N"/>
</dbReference>
<gene>
    <name evidence="6" type="ORF">PGB34_12050</name>
</gene>
<sequence>MCDLQTFKDFLVLARLKSFSRAAQHCHVTTSGLSRRIQNLEQWLGAPVFERAKSPLELTQAGEQLHQVALQAVSVLDAVRSSVRKQGEAHAEQISFGAPHIMTTAFFPTWLPRLHGHFGQARFTVNSALLPDCLQLLESGEVDFVITFDDAPGGIREQLEIDPGWVGFEYLEIGSERLVPVSAPGIRGEARCRLDRPDRSLPYLGYSPECSLGWAMARALAAMDGLPPLNMDHGSSLADGLRSMARIGMGIAWLPESLVREDIAARTLIACGGPEHTVLLRVLLLRKPLKLGARAEALWKRLQDEPAADPFGSTAPAPAVRFIKRAA</sequence>
<dbReference type="Proteomes" id="UP001212602">
    <property type="component" value="Unassembled WGS sequence"/>
</dbReference>
<dbReference type="CDD" id="cd05466">
    <property type="entry name" value="PBP2_LTTR_substrate"/>
    <property type="match status" value="1"/>
</dbReference>
<evidence type="ECO:0000256" key="4">
    <source>
        <dbReference type="ARBA" id="ARBA00023163"/>
    </source>
</evidence>
<dbReference type="Gene3D" id="3.40.190.290">
    <property type="match status" value="1"/>
</dbReference>
<proteinExistence type="inferred from homology"/>
<dbReference type="InterPro" id="IPR036390">
    <property type="entry name" value="WH_DNA-bd_sf"/>
</dbReference>
<dbReference type="InterPro" id="IPR005119">
    <property type="entry name" value="LysR_subst-bd"/>
</dbReference>
<dbReference type="GO" id="GO:0000976">
    <property type="term" value="F:transcription cis-regulatory region binding"/>
    <property type="evidence" value="ECO:0007669"/>
    <property type="project" value="TreeGrafter"/>
</dbReference>
<keyword evidence="3" id="KW-0238">DNA-binding</keyword>
<keyword evidence="4" id="KW-0804">Transcription</keyword>
<evidence type="ECO:0000313" key="6">
    <source>
        <dbReference type="EMBL" id="MDA7417096.1"/>
    </source>
</evidence>
<dbReference type="SUPFAM" id="SSF53850">
    <property type="entry name" value="Periplasmic binding protein-like II"/>
    <property type="match status" value="1"/>
</dbReference>
<dbReference type="EMBL" id="JAQIPB010000004">
    <property type="protein sequence ID" value="MDA7417096.1"/>
    <property type="molecule type" value="Genomic_DNA"/>
</dbReference>
<comment type="caution">
    <text evidence="6">The sequence shown here is derived from an EMBL/GenBank/DDBJ whole genome shotgun (WGS) entry which is preliminary data.</text>
</comment>
<organism evidence="6 7">
    <name type="scientific">Xenophilus arseniciresistens</name>
    <dbReference type="NCBI Taxonomy" id="1283306"/>
    <lineage>
        <taxon>Bacteria</taxon>
        <taxon>Pseudomonadati</taxon>
        <taxon>Pseudomonadota</taxon>
        <taxon>Betaproteobacteria</taxon>
        <taxon>Burkholderiales</taxon>
        <taxon>Comamonadaceae</taxon>
        <taxon>Xenophilus</taxon>
    </lineage>
</organism>
<dbReference type="Pfam" id="PF00126">
    <property type="entry name" value="HTH_1"/>
    <property type="match status" value="1"/>
</dbReference>
<name>A0AAE3T0M3_9BURK</name>
<dbReference type="PANTHER" id="PTHR30126:SF2">
    <property type="entry name" value="HTH-TYPE TRANSCRIPTIONAL REGULATOR YJIE"/>
    <property type="match status" value="1"/>
</dbReference>
<evidence type="ECO:0000313" key="7">
    <source>
        <dbReference type="Proteomes" id="UP001212602"/>
    </source>
</evidence>
<reference evidence="6" key="1">
    <citation type="submission" date="2023-01" db="EMBL/GenBank/DDBJ databases">
        <title>Xenophilus mangrovi sp. nov., isolated from soil of Mangrove nature reserve.</title>
        <authorList>
            <person name="Xu S."/>
            <person name="Liu Z."/>
            <person name="Xu Y."/>
        </authorList>
    </citation>
    <scope>NUCLEOTIDE SEQUENCE</scope>
    <source>
        <strain evidence="6">YW8</strain>
    </source>
</reference>